<comment type="caution">
    <text evidence="1">The sequence shown here is derived from an EMBL/GenBank/DDBJ whole genome shotgun (WGS) entry which is preliminary data.</text>
</comment>
<protein>
    <submittedName>
        <fullName evidence="1">Uncharacterized protein</fullName>
    </submittedName>
</protein>
<reference evidence="1" key="1">
    <citation type="submission" date="2021-01" db="EMBL/GenBank/DDBJ databases">
        <title>Adiantum capillus-veneris genome.</title>
        <authorList>
            <person name="Fang Y."/>
            <person name="Liao Q."/>
        </authorList>
    </citation>
    <scope>NUCLEOTIDE SEQUENCE</scope>
    <source>
        <strain evidence="1">H3</strain>
        <tissue evidence="1">Leaf</tissue>
    </source>
</reference>
<keyword evidence="2" id="KW-1185">Reference proteome</keyword>
<evidence type="ECO:0000313" key="1">
    <source>
        <dbReference type="EMBL" id="KAI5084717.1"/>
    </source>
</evidence>
<dbReference type="AlphaFoldDB" id="A0A9D4VFZ5"/>
<organism evidence="1 2">
    <name type="scientific">Adiantum capillus-veneris</name>
    <name type="common">Maidenhair fern</name>
    <dbReference type="NCBI Taxonomy" id="13818"/>
    <lineage>
        <taxon>Eukaryota</taxon>
        <taxon>Viridiplantae</taxon>
        <taxon>Streptophyta</taxon>
        <taxon>Embryophyta</taxon>
        <taxon>Tracheophyta</taxon>
        <taxon>Polypodiopsida</taxon>
        <taxon>Polypodiidae</taxon>
        <taxon>Polypodiales</taxon>
        <taxon>Pteridineae</taxon>
        <taxon>Pteridaceae</taxon>
        <taxon>Vittarioideae</taxon>
        <taxon>Adiantum</taxon>
    </lineage>
</organism>
<proteinExistence type="predicted"/>
<name>A0A9D4VFZ5_ADICA</name>
<accession>A0A9D4VFZ5</accession>
<evidence type="ECO:0000313" key="2">
    <source>
        <dbReference type="Proteomes" id="UP000886520"/>
    </source>
</evidence>
<dbReference type="EMBL" id="JABFUD020000001">
    <property type="protein sequence ID" value="KAI5084717.1"/>
    <property type="molecule type" value="Genomic_DNA"/>
</dbReference>
<sequence length="99" mass="11114">MDRVNVATTFLHERAVVGRVSGTSLSKASLIDFLQTTLETNQGKVVEVTCLGRGIFMAQLSDQASVTMLCMRVPIVFGGRAFYIMPWYLQFTEDEFKSR</sequence>
<dbReference type="Proteomes" id="UP000886520">
    <property type="component" value="Chromosome 1"/>
</dbReference>
<gene>
    <name evidence="1" type="ORF">GOP47_0000886</name>
</gene>